<dbReference type="AlphaFoldDB" id="L9L6P7"/>
<reference evidence="2" key="2">
    <citation type="journal article" date="2013" name="Nat. Commun.">
        <title>Genome of the Chinese tree shrew.</title>
        <authorList>
            <person name="Fan Y."/>
            <person name="Huang Z.Y."/>
            <person name="Cao C.C."/>
            <person name="Chen C.S."/>
            <person name="Chen Y.X."/>
            <person name="Fan D.D."/>
            <person name="He J."/>
            <person name="Hou H.L."/>
            <person name="Hu L."/>
            <person name="Hu X.T."/>
            <person name="Jiang X.T."/>
            <person name="Lai R."/>
            <person name="Lang Y.S."/>
            <person name="Liang B."/>
            <person name="Liao S.G."/>
            <person name="Mu D."/>
            <person name="Ma Y.Y."/>
            <person name="Niu Y.Y."/>
            <person name="Sun X.Q."/>
            <person name="Xia J.Q."/>
            <person name="Xiao J."/>
            <person name="Xiong Z.Q."/>
            <person name="Xu L."/>
            <person name="Yang L."/>
            <person name="Zhang Y."/>
            <person name="Zhao W."/>
            <person name="Zhao X.D."/>
            <person name="Zheng Y.T."/>
            <person name="Zhou J.M."/>
            <person name="Zhu Y.B."/>
            <person name="Zhang G.J."/>
            <person name="Wang J."/>
            <person name="Yao Y.G."/>
        </authorList>
    </citation>
    <scope>NUCLEOTIDE SEQUENCE [LARGE SCALE GENOMIC DNA]</scope>
</reference>
<keyword evidence="2" id="KW-1185">Reference proteome</keyword>
<reference evidence="2" key="1">
    <citation type="submission" date="2012-07" db="EMBL/GenBank/DDBJ databases">
        <title>Genome of the Chinese tree shrew, a rising model animal genetically related to primates.</title>
        <authorList>
            <person name="Zhang G."/>
            <person name="Fan Y."/>
            <person name="Yao Y."/>
            <person name="Huang Z."/>
        </authorList>
    </citation>
    <scope>NUCLEOTIDE SEQUENCE [LARGE SCALE GENOMIC DNA]</scope>
</reference>
<accession>L9L6P7</accession>
<sequence length="108" mass="12083">MYKVLYSSSPPVPAAVGNEKRFPYQPLLEAFCASDDALSERRRRYLLAVPFSADAGHVFSKSHSNLRKLGPEEKMKALRFPRLRKAEVCCVRSPPGDPGLDCAFERLA</sequence>
<proteinExistence type="predicted"/>
<dbReference type="Proteomes" id="UP000011518">
    <property type="component" value="Unassembled WGS sequence"/>
</dbReference>
<evidence type="ECO:0000313" key="2">
    <source>
        <dbReference type="Proteomes" id="UP000011518"/>
    </source>
</evidence>
<evidence type="ECO:0000313" key="1">
    <source>
        <dbReference type="EMBL" id="ELW70661.1"/>
    </source>
</evidence>
<organism evidence="1 2">
    <name type="scientific">Tupaia chinensis</name>
    <name type="common">Chinese tree shrew</name>
    <name type="synonym">Tupaia belangeri chinensis</name>
    <dbReference type="NCBI Taxonomy" id="246437"/>
    <lineage>
        <taxon>Eukaryota</taxon>
        <taxon>Metazoa</taxon>
        <taxon>Chordata</taxon>
        <taxon>Craniata</taxon>
        <taxon>Vertebrata</taxon>
        <taxon>Euteleostomi</taxon>
        <taxon>Mammalia</taxon>
        <taxon>Eutheria</taxon>
        <taxon>Euarchontoglires</taxon>
        <taxon>Scandentia</taxon>
        <taxon>Tupaiidae</taxon>
        <taxon>Tupaia</taxon>
    </lineage>
</organism>
<name>L9L6P7_TUPCH</name>
<protein>
    <submittedName>
        <fullName evidence="1">Uncharacterized protein</fullName>
    </submittedName>
</protein>
<gene>
    <name evidence="1" type="ORF">TREES_T100016689</name>
</gene>
<dbReference type="InParanoid" id="L9L6P7"/>
<dbReference type="EMBL" id="KB320486">
    <property type="protein sequence ID" value="ELW70661.1"/>
    <property type="molecule type" value="Genomic_DNA"/>
</dbReference>